<organism evidence="2">
    <name type="scientific">Selaginella moellendorffii</name>
    <name type="common">Spikemoss</name>
    <dbReference type="NCBI Taxonomy" id="88036"/>
    <lineage>
        <taxon>Eukaryota</taxon>
        <taxon>Viridiplantae</taxon>
        <taxon>Streptophyta</taxon>
        <taxon>Embryophyta</taxon>
        <taxon>Tracheophyta</taxon>
        <taxon>Lycopodiopsida</taxon>
        <taxon>Selaginellales</taxon>
        <taxon>Selaginellaceae</taxon>
        <taxon>Selaginella</taxon>
    </lineage>
</organism>
<dbReference type="SUPFAM" id="SSF54427">
    <property type="entry name" value="NTF2-like"/>
    <property type="match status" value="1"/>
</dbReference>
<accession>D8QXI2</accession>
<dbReference type="Pfam" id="PF10184">
    <property type="entry name" value="DUF2358"/>
    <property type="match status" value="1"/>
</dbReference>
<dbReference type="STRING" id="88036.D8QXI2"/>
<keyword evidence="2" id="KW-1185">Reference proteome</keyword>
<dbReference type="InterPro" id="IPR032710">
    <property type="entry name" value="NTF2-like_dom_sf"/>
</dbReference>
<dbReference type="AlphaFoldDB" id="D8QXI2"/>
<dbReference type="PANTHER" id="PTHR34123:SF1">
    <property type="entry name" value="OS04G0578200 PROTEIN"/>
    <property type="match status" value="1"/>
</dbReference>
<dbReference type="InParanoid" id="D8QXI2"/>
<protein>
    <recommendedName>
        <fullName evidence="3">SnoaL-like domain-containing protein</fullName>
    </recommendedName>
</protein>
<dbReference type="Gramene" id="EFJ35424">
    <property type="protein sequence ID" value="EFJ35424"/>
    <property type="gene ID" value="SELMODRAFT_68183"/>
</dbReference>
<dbReference type="eggNOG" id="ENOG502QVX3">
    <property type="taxonomic scope" value="Eukaryota"/>
</dbReference>
<gene>
    <name evidence="1" type="ORF">SELMODRAFT_68183</name>
</gene>
<feature type="non-terminal residue" evidence="1">
    <location>
        <position position="1"/>
    </location>
</feature>
<dbReference type="HOGENOM" id="CLU_096624_0_1_1"/>
<evidence type="ECO:0000313" key="1">
    <source>
        <dbReference type="EMBL" id="EFJ35424.1"/>
    </source>
</evidence>
<name>D8QXI2_SELML</name>
<dbReference type="KEGG" id="smo:SELMODRAFT_68183"/>
<dbReference type="Proteomes" id="UP000001514">
    <property type="component" value="Unassembled WGS sequence"/>
</dbReference>
<evidence type="ECO:0008006" key="3">
    <source>
        <dbReference type="Google" id="ProtNLM"/>
    </source>
</evidence>
<proteinExistence type="predicted"/>
<sequence>SVPVRMVWYLSEAFGIAAAGLRNFQSGLGKSQGQEQEEGDFEVVTREMACDLIRKDYEQSYFVTGTFMTTGIYKSDCEFADPFVSFKGLKRFKQNVSNLGAFMKKSTLKIASWDEKEDSLKVGWRFRCVLALPWRPAISASGSTEYFFDDESGKICKHVESWNISPADGVRQLFKPSK</sequence>
<dbReference type="OMA" id="HIESWDI"/>
<dbReference type="EMBL" id="GL377568">
    <property type="protein sequence ID" value="EFJ35424.1"/>
    <property type="molecule type" value="Genomic_DNA"/>
</dbReference>
<dbReference type="InterPro" id="IPR018790">
    <property type="entry name" value="DUF2358"/>
</dbReference>
<reference evidence="1 2" key="1">
    <citation type="journal article" date="2011" name="Science">
        <title>The Selaginella genome identifies genetic changes associated with the evolution of vascular plants.</title>
        <authorList>
            <person name="Banks J.A."/>
            <person name="Nishiyama T."/>
            <person name="Hasebe M."/>
            <person name="Bowman J.L."/>
            <person name="Gribskov M."/>
            <person name="dePamphilis C."/>
            <person name="Albert V.A."/>
            <person name="Aono N."/>
            <person name="Aoyama T."/>
            <person name="Ambrose B.A."/>
            <person name="Ashton N.W."/>
            <person name="Axtell M.J."/>
            <person name="Barker E."/>
            <person name="Barker M.S."/>
            <person name="Bennetzen J.L."/>
            <person name="Bonawitz N.D."/>
            <person name="Chapple C."/>
            <person name="Cheng C."/>
            <person name="Correa L.G."/>
            <person name="Dacre M."/>
            <person name="DeBarry J."/>
            <person name="Dreyer I."/>
            <person name="Elias M."/>
            <person name="Engstrom E.M."/>
            <person name="Estelle M."/>
            <person name="Feng L."/>
            <person name="Finet C."/>
            <person name="Floyd S.K."/>
            <person name="Frommer W.B."/>
            <person name="Fujita T."/>
            <person name="Gramzow L."/>
            <person name="Gutensohn M."/>
            <person name="Harholt J."/>
            <person name="Hattori M."/>
            <person name="Heyl A."/>
            <person name="Hirai T."/>
            <person name="Hiwatashi Y."/>
            <person name="Ishikawa M."/>
            <person name="Iwata M."/>
            <person name="Karol K.G."/>
            <person name="Koehler B."/>
            <person name="Kolukisaoglu U."/>
            <person name="Kubo M."/>
            <person name="Kurata T."/>
            <person name="Lalonde S."/>
            <person name="Li K."/>
            <person name="Li Y."/>
            <person name="Litt A."/>
            <person name="Lyons E."/>
            <person name="Manning G."/>
            <person name="Maruyama T."/>
            <person name="Michael T.P."/>
            <person name="Mikami K."/>
            <person name="Miyazaki S."/>
            <person name="Morinaga S."/>
            <person name="Murata T."/>
            <person name="Mueller-Roeber B."/>
            <person name="Nelson D.R."/>
            <person name="Obara M."/>
            <person name="Oguri Y."/>
            <person name="Olmstead R.G."/>
            <person name="Onodera N."/>
            <person name="Petersen B.L."/>
            <person name="Pils B."/>
            <person name="Prigge M."/>
            <person name="Rensing S.A."/>
            <person name="Riano-Pachon D.M."/>
            <person name="Roberts A.W."/>
            <person name="Sato Y."/>
            <person name="Scheller H.V."/>
            <person name="Schulz B."/>
            <person name="Schulz C."/>
            <person name="Shakirov E.V."/>
            <person name="Shibagaki N."/>
            <person name="Shinohara N."/>
            <person name="Shippen D.E."/>
            <person name="Soerensen I."/>
            <person name="Sotooka R."/>
            <person name="Sugimoto N."/>
            <person name="Sugita M."/>
            <person name="Sumikawa N."/>
            <person name="Tanurdzic M."/>
            <person name="Theissen G."/>
            <person name="Ulvskov P."/>
            <person name="Wakazuki S."/>
            <person name="Weng J.K."/>
            <person name="Willats W.W."/>
            <person name="Wipf D."/>
            <person name="Wolf P.G."/>
            <person name="Yang L."/>
            <person name="Zimmer A.D."/>
            <person name="Zhu Q."/>
            <person name="Mitros T."/>
            <person name="Hellsten U."/>
            <person name="Loque D."/>
            <person name="Otillar R."/>
            <person name="Salamov A."/>
            <person name="Schmutz J."/>
            <person name="Shapiro H."/>
            <person name="Lindquist E."/>
            <person name="Lucas S."/>
            <person name="Rokhsar D."/>
            <person name="Grigoriev I.V."/>
        </authorList>
    </citation>
    <scope>NUCLEOTIDE SEQUENCE [LARGE SCALE GENOMIC DNA]</scope>
</reference>
<feature type="non-terminal residue" evidence="1">
    <location>
        <position position="178"/>
    </location>
</feature>
<dbReference type="PANTHER" id="PTHR34123">
    <property type="entry name" value="OS04G0578200 PROTEIN"/>
    <property type="match status" value="1"/>
</dbReference>
<evidence type="ECO:0000313" key="2">
    <source>
        <dbReference type="Proteomes" id="UP000001514"/>
    </source>
</evidence>
<dbReference type="FunCoup" id="D8QXI2">
    <property type="interactions" value="1058"/>
</dbReference>